<evidence type="ECO:0000313" key="12">
    <source>
        <dbReference type="Proteomes" id="UP000248882"/>
    </source>
</evidence>
<gene>
    <name evidence="11" type="ORF">LV85_03986</name>
</gene>
<evidence type="ECO:0000256" key="8">
    <source>
        <dbReference type="ARBA" id="ARBA00023002"/>
    </source>
</evidence>
<dbReference type="AlphaFoldDB" id="A0A2W7RAA0"/>
<dbReference type="RefSeq" id="WP_111322695.1">
    <property type="nucleotide sequence ID" value="NZ_QKZT01000025.1"/>
</dbReference>
<accession>A0A2W7RAA0</accession>
<dbReference type="GO" id="GO:0005737">
    <property type="term" value="C:cytoplasm"/>
    <property type="evidence" value="ECO:0007669"/>
    <property type="project" value="TreeGrafter"/>
</dbReference>
<dbReference type="GO" id="GO:0008168">
    <property type="term" value="F:methyltransferase activity"/>
    <property type="evidence" value="ECO:0007669"/>
    <property type="project" value="UniProtKB-KW"/>
</dbReference>
<dbReference type="PANTHER" id="PTHR13847:SF283">
    <property type="entry name" value="TRNA 5-METHYLAMINOMETHYL-2-THIOURIDINE BIOSYNTHESIS BIFUNCTIONAL PROTEIN MNMC"/>
    <property type="match status" value="1"/>
</dbReference>
<evidence type="ECO:0000256" key="4">
    <source>
        <dbReference type="ARBA" id="ARBA00022679"/>
    </source>
</evidence>
<dbReference type="OrthoDB" id="214253at2"/>
<dbReference type="PANTHER" id="PTHR13847">
    <property type="entry name" value="SARCOSINE DEHYDROGENASE-RELATED"/>
    <property type="match status" value="1"/>
</dbReference>
<proteinExistence type="predicted"/>
<dbReference type="Proteomes" id="UP000248882">
    <property type="component" value="Unassembled WGS sequence"/>
</dbReference>
<reference evidence="11 12" key="1">
    <citation type="submission" date="2018-06" db="EMBL/GenBank/DDBJ databases">
        <title>Genomic Encyclopedia of Archaeal and Bacterial Type Strains, Phase II (KMG-II): from individual species to whole genera.</title>
        <authorList>
            <person name="Goeker M."/>
        </authorList>
    </citation>
    <scope>NUCLEOTIDE SEQUENCE [LARGE SCALE GENOMIC DNA]</scope>
    <source>
        <strain evidence="11 12">DSM 19830</strain>
    </source>
</reference>
<keyword evidence="5" id="KW-0949">S-adenosyl-L-methionine</keyword>
<keyword evidence="9" id="KW-0511">Multifunctional enzyme</keyword>
<evidence type="ECO:0000256" key="6">
    <source>
        <dbReference type="ARBA" id="ARBA00022694"/>
    </source>
</evidence>
<evidence type="ECO:0000256" key="5">
    <source>
        <dbReference type="ARBA" id="ARBA00022691"/>
    </source>
</evidence>
<keyword evidence="4" id="KW-0808">Transferase</keyword>
<keyword evidence="8" id="KW-0560">Oxidoreductase</keyword>
<dbReference type="InterPro" id="IPR006076">
    <property type="entry name" value="FAD-dep_OxRdtase"/>
</dbReference>
<evidence type="ECO:0000256" key="3">
    <source>
        <dbReference type="ARBA" id="ARBA00022630"/>
    </source>
</evidence>
<feature type="domain" description="FAD dependent oxidoreductase" evidence="10">
    <location>
        <begin position="4"/>
        <end position="323"/>
    </location>
</feature>
<name>A0A2W7RAA0_9BACT</name>
<dbReference type="GO" id="GO:0008033">
    <property type="term" value="P:tRNA processing"/>
    <property type="evidence" value="ECO:0007669"/>
    <property type="project" value="UniProtKB-KW"/>
</dbReference>
<dbReference type="Pfam" id="PF01266">
    <property type="entry name" value="DAO"/>
    <property type="match status" value="1"/>
</dbReference>
<protein>
    <submittedName>
        <fullName evidence="11">Glycine/D-amino acid oxidase-like deaminating enzyme</fullName>
    </submittedName>
</protein>
<dbReference type="GO" id="GO:0032259">
    <property type="term" value="P:methylation"/>
    <property type="evidence" value="ECO:0007669"/>
    <property type="project" value="UniProtKB-KW"/>
</dbReference>
<evidence type="ECO:0000259" key="10">
    <source>
        <dbReference type="Pfam" id="PF01266"/>
    </source>
</evidence>
<dbReference type="SUPFAM" id="SSF54373">
    <property type="entry name" value="FAD-linked reductases, C-terminal domain"/>
    <property type="match status" value="1"/>
</dbReference>
<evidence type="ECO:0000313" key="11">
    <source>
        <dbReference type="EMBL" id="PZX47495.1"/>
    </source>
</evidence>
<keyword evidence="12" id="KW-1185">Reference proteome</keyword>
<dbReference type="Gene3D" id="3.50.50.60">
    <property type="entry name" value="FAD/NAD(P)-binding domain"/>
    <property type="match status" value="1"/>
</dbReference>
<keyword evidence="6" id="KW-0819">tRNA processing</keyword>
<evidence type="ECO:0000256" key="1">
    <source>
        <dbReference type="ARBA" id="ARBA00022490"/>
    </source>
</evidence>
<dbReference type="EMBL" id="QKZT01000025">
    <property type="protein sequence ID" value="PZX47495.1"/>
    <property type="molecule type" value="Genomic_DNA"/>
</dbReference>
<dbReference type="Gene3D" id="3.30.9.10">
    <property type="entry name" value="D-Amino Acid Oxidase, subunit A, domain 2"/>
    <property type="match status" value="1"/>
</dbReference>
<keyword evidence="7" id="KW-0274">FAD</keyword>
<evidence type="ECO:0000256" key="7">
    <source>
        <dbReference type="ARBA" id="ARBA00022827"/>
    </source>
</evidence>
<evidence type="ECO:0000256" key="9">
    <source>
        <dbReference type="ARBA" id="ARBA00023268"/>
    </source>
</evidence>
<comment type="caution">
    <text evidence="11">The sequence shown here is derived from an EMBL/GenBank/DDBJ whole genome shotgun (WGS) entry which is preliminary data.</text>
</comment>
<evidence type="ECO:0000256" key="2">
    <source>
        <dbReference type="ARBA" id="ARBA00022603"/>
    </source>
</evidence>
<keyword evidence="1" id="KW-0963">Cytoplasm</keyword>
<keyword evidence="2" id="KW-0489">Methyltransferase</keyword>
<dbReference type="GO" id="GO:0016491">
    <property type="term" value="F:oxidoreductase activity"/>
    <property type="evidence" value="ECO:0007669"/>
    <property type="project" value="UniProtKB-KW"/>
</dbReference>
<dbReference type="InterPro" id="IPR036188">
    <property type="entry name" value="FAD/NAD-bd_sf"/>
</dbReference>
<dbReference type="SUPFAM" id="SSF51971">
    <property type="entry name" value="Nucleotide-binding domain"/>
    <property type="match status" value="1"/>
</dbReference>
<organism evidence="11 12">
    <name type="scientific">Algoriphagus chordae</name>
    <dbReference type="NCBI Taxonomy" id="237019"/>
    <lineage>
        <taxon>Bacteria</taxon>
        <taxon>Pseudomonadati</taxon>
        <taxon>Bacteroidota</taxon>
        <taxon>Cytophagia</taxon>
        <taxon>Cytophagales</taxon>
        <taxon>Cyclobacteriaceae</taxon>
        <taxon>Algoriphagus</taxon>
    </lineage>
</organism>
<sequence>MEIDFLLIGQGLAGTALAYRLKQAGKKIRIIDQPGANNSSRIAAGLYNPVTGRKMVKTWKADSLFPEIKPFYQELEDLTGAKFLTEKPIYRPFLSIEEQNEWMGHSADPDFEPYLEKIYADSQSEFLKDPYGGVMLRNSGWLNINNLLDAMSSYFKEELILEKFDESLLLFENNNWTYQDLKAKSLVYCNGLGAMNSRFFNYLPFAPVKGEILEVKQGFTPDYVVNRGVFRVHLGNSVHRVGSTYTKHDLDLGATNAAKTELLEKLTNLVRMPVDGIITHKTGIRPATRDRKPFMGKHPFEQGVYLFNGFGAKGVSLIPYFSEQMVSFLLNNKAIDREVDIARYFNYI</sequence>
<keyword evidence="3" id="KW-0285">Flavoprotein</keyword>